<evidence type="ECO:0000256" key="1">
    <source>
        <dbReference type="SAM" id="MobiDB-lite"/>
    </source>
</evidence>
<name>A0A2H3EPE0_ARMGA</name>
<dbReference type="AlphaFoldDB" id="A0A2H3EPE0"/>
<dbReference type="Proteomes" id="UP000217790">
    <property type="component" value="Unassembled WGS sequence"/>
</dbReference>
<organism evidence="2 3">
    <name type="scientific">Armillaria gallica</name>
    <name type="common">Bulbous honey fungus</name>
    <name type="synonym">Armillaria bulbosa</name>
    <dbReference type="NCBI Taxonomy" id="47427"/>
    <lineage>
        <taxon>Eukaryota</taxon>
        <taxon>Fungi</taxon>
        <taxon>Dikarya</taxon>
        <taxon>Basidiomycota</taxon>
        <taxon>Agaricomycotina</taxon>
        <taxon>Agaricomycetes</taxon>
        <taxon>Agaricomycetidae</taxon>
        <taxon>Agaricales</taxon>
        <taxon>Marasmiineae</taxon>
        <taxon>Physalacriaceae</taxon>
        <taxon>Armillaria</taxon>
    </lineage>
</organism>
<sequence>MLCDHQSSAWCHRRVGAELLKQRAAVPPVAEKLQESLDRHMRAWVQFLLLSLITSFAIDSRGLPRWMPYACAVFAHEPPLHLGDSASFLPPDEITSGGEREAGGVQFDPP</sequence>
<protein>
    <submittedName>
        <fullName evidence="2">Uncharacterized protein</fullName>
    </submittedName>
</protein>
<evidence type="ECO:0000313" key="2">
    <source>
        <dbReference type="EMBL" id="PBL01684.1"/>
    </source>
</evidence>
<proteinExistence type="predicted"/>
<keyword evidence="3" id="KW-1185">Reference proteome</keyword>
<reference evidence="3" key="1">
    <citation type="journal article" date="2017" name="Nat. Ecol. Evol.">
        <title>Genome expansion and lineage-specific genetic innovations in the forest pathogenic fungi Armillaria.</title>
        <authorList>
            <person name="Sipos G."/>
            <person name="Prasanna A.N."/>
            <person name="Walter M.C."/>
            <person name="O'Connor E."/>
            <person name="Balint B."/>
            <person name="Krizsan K."/>
            <person name="Kiss B."/>
            <person name="Hess J."/>
            <person name="Varga T."/>
            <person name="Slot J."/>
            <person name="Riley R."/>
            <person name="Boka B."/>
            <person name="Rigling D."/>
            <person name="Barry K."/>
            <person name="Lee J."/>
            <person name="Mihaltcheva S."/>
            <person name="LaButti K."/>
            <person name="Lipzen A."/>
            <person name="Waldron R."/>
            <person name="Moloney N.M."/>
            <person name="Sperisen C."/>
            <person name="Kredics L."/>
            <person name="Vagvoelgyi C."/>
            <person name="Patrignani A."/>
            <person name="Fitzpatrick D."/>
            <person name="Nagy I."/>
            <person name="Doyle S."/>
            <person name="Anderson J.B."/>
            <person name="Grigoriev I.V."/>
            <person name="Gueldener U."/>
            <person name="Muensterkoetter M."/>
            <person name="Nagy L.G."/>
        </authorList>
    </citation>
    <scope>NUCLEOTIDE SEQUENCE [LARGE SCALE GENOMIC DNA]</scope>
    <source>
        <strain evidence="3">Ar21-2</strain>
    </source>
</reference>
<gene>
    <name evidence="2" type="ORF">ARMGADRAFT_224845</name>
</gene>
<dbReference type="EMBL" id="KZ293645">
    <property type="protein sequence ID" value="PBL01684.1"/>
    <property type="molecule type" value="Genomic_DNA"/>
</dbReference>
<accession>A0A2H3EPE0</accession>
<feature type="region of interest" description="Disordered" evidence="1">
    <location>
        <begin position="87"/>
        <end position="110"/>
    </location>
</feature>
<evidence type="ECO:0000313" key="3">
    <source>
        <dbReference type="Proteomes" id="UP000217790"/>
    </source>
</evidence>
<dbReference type="InParanoid" id="A0A2H3EPE0"/>